<evidence type="ECO:0000313" key="2">
    <source>
        <dbReference type="EMBL" id="MCC5468107.1"/>
    </source>
</evidence>
<gene>
    <name evidence="2" type="ORF">LMF89_22480</name>
</gene>
<keyword evidence="3" id="KW-1185">Reference proteome</keyword>
<accession>A0ABS8I0U9</accession>
<evidence type="ECO:0000256" key="1">
    <source>
        <dbReference type="SAM" id="MobiDB-lite"/>
    </source>
</evidence>
<dbReference type="Pfam" id="PF12655">
    <property type="entry name" value="CDIF630_02480-like"/>
    <property type="match status" value="1"/>
</dbReference>
<comment type="caution">
    <text evidence="2">The sequence shown here is derived from an EMBL/GenBank/DDBJ whole genome shotgun (WGS) entry which is preliminary data.</text>
</comment>
<feature type="region of interest" description="Disordered" evidence="1">
    <location>
        <begin position="1"/>
        <end position="58"/>
    </location>
</feature>
<name>A0ABS8I0U9_9FIRM</name>
<dbReference type="Proteomes" id="UP001165492">
    <property type="component" value="Unassembled WGS sequence"/>
</dbReference>
<feature type="compositionally biased region" description="Basic and acidic residues" evidence="1">
    <location>
        <begin position="16"/>
        <end position="33"/>
    </location>
</feature>
<proteinExistence type="predicted"/>
<sequence>MMAENRSKKKFQANPIERHETAAWRGHIEKTKPESNVPVPSEESVAEAREWVNTNSLS</sequence>
<dbReference type="EMBL" id="JAJHJB010000049">
    <property type="protein sequence ID" value="MCC5468107.1"/>
    <property type="molecule type" value="Genomic_DNA"/>
</dbReference>
<evidence type="ECO:0000313" key="3">
    <source>
        <dbReference type="Proteomes" id="UP001165492"/>
    </source>
</evidence>
<protein>
    <submittedName>
        <fullName evidence="2">DUF3787 domain-containing protein</fullName>
    </submittedName>
</protein>
<reference evidence="2" key="1">
    <citation type="submission" date="2021-11" db="EMBL/GenBank/DDBJ databases">
        <title>Description of a new species Pelosinus isolated from the bottom sediments of Lake Baikal.</title>
        <authorList>
            <person name="Zakharyuk A."/>
        </authorList>
    </citation>
    <scope>NUCLEOTIDE SEQUENCE</scope>
    <source>
        <strain evidence="2">Bkl1</strain>
    </source>
</reference>
<organism evidence="2 3">
    <name type="scientific">Pelosinus baikalensis</name>
    <dbReference type="NCBI Taxonomy" id="2892015"/>
    <lineage>
        <taxon>Bacteria</taxon>
        <taxon>Bacillati</taxon>
        <taxon>Bacillota</taxon>
        <taxon>Negativicutes</taxon>
        <taxon>Selenomonadales</taxon>
        <taxon>Sporomusaceae</taxon>
        <taxon>Pelosinus</taxon>
    </lineage>
</organism>
<dbReference type="InterPro" id="IPR024209">
    <property type="entry name" value="CDIF630_02480-like"/>
</dbReference>